<proteinExistence type="inferred from homology"/>
<feature type="domain" description="Flagellar hook protein FlgE/F/G-like D1" evidence="7">
    <location>
        <begin position="97"/>
        <end position="160"/>
    </location>
</feature>
<gene>
    <name evidence="8" type="ORF">NX02_19995</name>
</gene>
<dbReference type="PANTHER" id="PTHR30435:SF19">
    <property type="entry name" value="FLAGELLAR BASAL-BODY ROD PROTEIN FLGG"/>
    <property type="match status" value="1"/>
</dbReference>
<dbReference type="SUPFAM" id="SSF117143">
    <property type="entry name" value="Flagellar hook protein flgE"/>
    <property type="match status" value="1"/>
</dbReference>
<dbReference type="Pfam" id="PF00460">
    <property type="entry name" value="Flg_bb_rod"/>
    <property type="match status" value="1"/>
</dbReference>
<evidence type="ECO:0000313" key="9">
    <source>
        <dbReference type="Proteomes" id="UP000018851"/>
    </source>
</evidence>
<dbReference type="GO" id="GO:0071978">
    <property type="term" value="P:bacterial-type flagellum-dependent swarming motility"/>
    <property type="evidence" value="ECO:0007669"/>
    <property type="project" value="TreeGrafter"/>
</dbReference>
<dbReference type="STRING" id="1123269.NX02_19995"/>
<feature type="domain" description="Flagellar basal body rod protein N-terminal" evidence="5">
    <location>
        <begin position="5"/>
        <end position="35"/>
    </location>
</feature>
<dbReference type="NCBIfam" id="TIGR03506">
    <property type="entry name" value="FlgEFG_subfam"/>
    <property type="match status" value="1"/>
</dbReference>
<dbReference type="GO" id="GO:0009425">
    <property type="term" value="C:bacterial-type flagellum basal body"/>
    <property type="evidence" value="ECO:0007669"/>
    <property type="project" value="UniProtKB-SubCell"/>
</dbReference>
<dbReference type="PANTHER" id="PTHR30435">
    <property type="entry name" value="FLAGELLAR PROTEIN"/>
    <property type="match status" value="1"/>
</dbReference>
<dbReference type="Pfam" id="PF06429">
    <property type="entry name" value="Flg_bbr_C"/>
    <property type="match status" value="1"/>
</dbReference>
<dbReference type="Proteomes" id="UP000018851">
    <property type="component" value="Chromosome"/>
</dbReference>
<name>W0AH85_9SPHN</name>
<accession>W0AH85</accession>
<dbReference type="InterPro" id="IPR020013">
    <property type="entry name" value="Flagellar_FlgE/F/G"/>
</dbReference>
<evidence type="ECO:0000259" key="7">
    <source>
        <dbReference type="Pfam" id="PF22692"/>
    </source>
</evidence>
<organism evidence="8 9">
    <name type="scientific">Sphingomonas sanxanigenens DSM 19645 = NX02</name>
    <dbReference type="NCBI Taxonomy" id="1123269"/>
    <lineage>
        <taxon>Bacteria</taxon>
        <taxon>Pseudomonadati</taxon>
        <taxon>Pseudomonadota</taxon>
        <taxon>Alphaproteobacteria</taxon>
        <taxon>Sphingomonadales</taxon>
        <taxon>Sphingomonadaceae</taxon>
        <taxon>Sphingomonas</taxon>
    </lineage>
</organism>
<dbReference type="AlphaFoldDB" id="W0AH85"/>
<dbReference type="KEGG" id="ssan:NX02_19995"/>
<comment type="subcellular location">
    <subcellularLocation>
        <location evidence="1 4">Bacterial flagellum basal body</location>
    </subcellularLocation>
</comment>
<comment type="similarity">
    <text evidence="2 4">Belongs to the flagella basal body rod proteins family.</text>
</comment>
<evidence type="ECO:0000259" key="5">
    <source>
        <dbReference type="Pfam" id="PF00460"/>
    </source>
</evidence>
<reference evidence="8 9" key="1">
    <citation type="submission" date="2013-07" db="EMBL/GenBank/DDBJ databases">
        <title>Completed genome of Sphingomonas sanxanigenens NX02.</title>
        <authorList>
            <person name="Ma T."/>
            <person name="Huang H."/>
            <person name="Wu M."/>
            <person name="Li X."/>
            <person name="Li G."/>
        </authorList>
    </citation>
    <scope>NUCLEOTIDE SEQUENCE [LARGE SCALE GENOMIC DNA]</scope>
    <source>
        <strain evidence="8 9">NX02</strain>
    </source>
</reference>
<dbReference type="eggNOG" id="COG4786">
    <property type="taxonomic scope" value="Bacteria"/>
</dbReference>
<evidence type="ECO:0000313" key="8">
    <source>
        <dbReference type="EMBL" id="AHE55658.1"/>
    </source>
</evidence>
<dbReference type="OrthoDB" id="9804559at2"/>
<dbReference type="InterPro" id="IPR010930">
    <property type="entry name" value="Flg_bb/hook_C_dom"/>
</dbReference>
<dbReference type="HOGENOM" id="CLU_013687_0_1_5"/>
<sequence length="262" mass="27479">MNGAFYVGAVGLNAHERALAIVSHNLSNINTTAFKRSAVRFTELVDAPSMTARADAVDPDTQVKLRSPSVSGVAATSVAPVFEQGDLKPTGGALDIALSGDGFIELAGPGNETLLWRGGTLKVDRDGYLATVEGIPLKAMISVPDDATALQIGRDGSVIANFGDEQSPREIGRIDLAMVRDPSALLRDEGGYYRVALDADLRVAAPGEDGAALLIQGSLESSNVELSNEMVSLLLMQRAYAASAQIVQAGDQLMAIANSLRR</sequence>
<evidence type="ECO:0000259" key="6">
    <source>
        <dbReference type="Pfam" id="PF06429"/>
    </source>
</evidence>
<evidence type="ECO:0000256" key="2">
    <source>
        <dbReference type="ARBA" id="ARBA00009677"/>
    </source>
</evidence>
<dbReference type="InterPro" id="IPR001444">
    <property type="entry name" value="Flag_bb_rod_N"/>
</dbReference>
<evidence type="ECO:0000256" key="4">
    <source>
        <dbReference type="RuleBase" id="RU362116"/>
    </source>
</evidence>
<dbReference type="InterPro" id="IPR053967">
    <property type="entry name" value="LlgE_F_G-like_D1"/>
</dbReference>
<keyword evidence="9" id="KW-1185">Reference proteome</keyword>
<evidence type="ECO:0000256" key="1">
    <source>
        <dbReference type="ARBA" id="ARBA00004117"/>
    </source>
</evidence>
<dbReference type="EMBL" id="CP006644">
    <property type="protein sequence ID" value="AHE55658.1"/>
    <property type="molecule type" value="Genomic_DNA"/>
</dbReference>
<keyword evidence="3 4" id="KW-0975">Bacterial flagellum</keyword>
<dbReference type="Pfam" id="PF22692">
    <property type="entry name" value="LlgE_F_G_D1"/>
    <property type="match status" value="1"/>
</dbReference>
<feature type="domain" description="Flagellar basal-body/hook protein C-terminal" evidence="6">
    <location>
        <begin position="216"/>
        <end position="260"/>
    </location>
</feature>
<protein>
    <submittedName>
        <fullName evidence="8">Uncharacterized protein</fullName>
    </submittedName>
</protein>
<dbReference type="PATRIC" id="fig|1123269.5.peg.3909"/>
<dbReference type="InterPro" id="IPR037925">
    <property type="entry name" value="FlgE/F/G-like"/>
</dbReference>
<evidence type="ECO:0000256" key="3">
    <source>
        <dbReference type="ARBA" id="ARBA00023143"/>
    </source>
</evidence>
<dbReference type="RefSeq" id="WP_025293809.1">
    <property type="nucleotide sequence ID" value="NZ_CP006644.1"/>
</dbReference>